<dbReference type="AlphaFoldDB" id="W3WVJ6"/>
<dbReference type="KEGG" id="pfy:PFICI_09901"/>
<dbReference type="eggNOG" id="ENOG502SFK0">
    <property type="taxonomic scope" value="Eukaryota"/>
</dbReference>
<dbReference type="EMBL" id="KI912115">
    <property type="protein sequence ID" value="ETS77839.1"/>
    <property type="molecule type" value="Genomic_DNA"/>
</dbReference>
<dbReference type="Proteomes" id="UP000030651">
    <property type="component" value="Unassembled WGS sequence"/>
</dbReference>
<evidence type="ECO:0000256" key="1">
    <source>
        <dbReference type="SAM" id="MobiDB-lite"/>
    </source>
</evidence>
<keyword evidence="3" id="KW-1185">Reference proteome</keyword>
<dbReference type="InParanoid" id="W3WVJ6"/>
<sequence>MVEQLFRDKVFRNSVTLRMRSVSVADTKIVNARFREFDHVSADLHEMRHLLHNAESGISPDRIIEDIVISQRGDAVLEFANKDSDEFPVFRFRVSSHMLAETSPLFAQIFGAPEMLPMMSDMNGHVAQNLPPTPTNYVCADGAEVKLFRMPQLELNMGKSLEILLHAAHLHNDQVPRDIEFDTFVAVAEVCMRYQCTAPLELTVEYLWLPQWIHKAAEDISDGLLLVSYAFGLRGLFSRVTKTAVLKIVDQSDLETRPFPQRVKEKIWMMRNAKIDQVHHCCNSLLQEYLRCPPTGVDKDANLGLMPSSKPRCSKGSHACDALSLGWLMMAFNESGVLSQIMYTSGHTQRPPLPKMSLEQLIDTLRCISSPPESHSGPCDFASTFKAALNDISNSIRGLTLYDVSGQHGWALSKHKAANQEPTMKPVEQQPDDDAASRGIADIALKVLSQLDTLEDVHSAALASKTFFRAFKDNEVTILRGLIAKSGRPRRWTLNGAESKEEARAELELLRNGTRTVQVQQEAPEVTEIEEVHHSCEVGSETTGNFSQFTPDDDDSDSESLVEIIAAGQASFEGKMTREEAERILWPDTDTTEPSQVGERLTPFSQGSDLATLGDGIRESTEKFLAGDLVLDNPEHKSLVTEEGKNLSGEHYRRIGLARTNINVEGDHVF</sequence>
<dbReference type="STRING" id="1229662.W3WVJ6"/>
<evidence type="ECO:0000313" key="3">
    <source>
        <dbReference type="Proteomes" id="UP000030651"/>
    </source>
</evidence>
<dbReference type="OrthoDB" id="5376710at2759"/>
<gene>
    <name evidence="2" type="ORF">PFICI_09901</name>
</gene>
<feature type="region of interest" description="Disordered" evidence="1">
    <location>
        <begin position="589"/>
        <end position="609"/>
    </location>
</feature>
<dbReference type="GeneID" id="19274914"/>
<dbReference type="OMA" id="MAIHEYI"/>
<dbReference type="HOGENOM" id="CLU_008374_0_0_1"/>
<proteinExistence type="predicted"/>
<evidence type="ECO:0008006" key="4">
    <source>
        <dbReference type="Google" id="ProtNLM"/>
    </source>
</evidence>
<evidence type="ECO:0000313" key="2">
    <source>
        <dbReference type="EMBL" id="ETS77839.1"/>
    </source>
</evidence>
<accession>W3WVJ6</accession>
<dbReference type="RefSeq" id="XP_007836673.1">
    <property type="nucleotide sequence ID" value="XM_007838482.1"/>
</dbReference>
<organism evidence="2 3">
    <name type="scientific">Pestalotiopsis fici (strain W106-1 / CGMCC3.15140)</name>
    <dbReference type="NCBI Taxonomy" id="1229662"/>
    <lineage>
        <taxon>Eukaryota</taxon>
        <taxon>Fungi</taxon>
        <taxon>Dikarya</taxon>
        <taxon>Ascomycota</taxon>
        <taxon>Pezizomycotina</taxon>
        <taxon>Sordariomycetes</taxon>
        <taxon>Xylariomycetidae</taxon>
        <taxon>Amphisphaeriales</taxon>
        <taxon>Sporocadaceae</taxon>
        <taxon>Pestalotiopsis</taxon>
    </lineage>
</organism>
<reference evidence="3" key="1">
    <citation type="journal article" date="2015" name="BMC Genomics">
        <title>Genomic and transcriptomic analysis of the endophytic fungus Pestalotiopsis fici reveals its lifestyle and high potential for synthesis of natural products.</title>
        <authorList>
            <person name="Wang X."/>
            <person name="Zhang X."/>
            <person name="Liu L."/>
            <person name="Xiang M."/>
            <person name="Wang W."/>
            <person name="Sun X."/>
            <person name="Che Y."/>
            <person name="Guo L."/>
            <person name="Liu G."/>
            <person name="Guo L."/>
            <person name="Wang C."/>
            <person name="Yin W.B."/>
            <person name="Stadler M."/>
            <person name="Zhang X."/>
            <person name="Liu X."/>
        </authorList>
    </citation>
    <scope>NUCLEOTIDE SEQUENCE [LARGE SCALE GENOMIC DNA]</scope>
    <source>
        <strain evidence="3">W106-1 / CGMCC3.15140</strain>
    </source>
</reference>
<name>W3WVJ6_PESFW</name>
<protein>
    <recommendedName>
        <fullName evidence="4">BTB domain-containing protein</fullName>
    </recommendedName>
</protein>